<gene>
    <name evidence="2" type="ORF">IX84_08815</name>
</gene>
<organism evidence="2 3">
    <name type="scientific">Phaeodactylibacter xiamenensis</name>
    <dbReference type="NCBI Taxonomy" id="1524460"/>
    <lineage>
        <taxon>Bacteria</taxon>
        <taxon>Pseudomonadati</taxon>
        <taxon>Bacteroidota</taxon>
        <taxon>Saprospiria</taxon>
        <taxon>Saprospirales</taxon>
        <taxon>Haliscomenobacteraceae</taxon>
        <taxon>Phaeodactylibacter</taxon>
    </lineage>
</organism>
<protein>
    <recommendedName>
        <fullName evidence="4">Lipoprotein</fullName>
    </recommendedName>
</protein>
<name>A0A098SAT1_9BACT</name>
<evidence type="ECO:0000313" key="2">
    <source>
        <dbReference type="EMBL" id="KGE88743.1"/>
    </source>
</evidence>
<dbReference type="EMBL" id="JPOS01000018">
    <property type="protein sequence ID" value="KGE88743.1"/>
    <property type="molecule type" value="Genomic_DNA"/>
</dbReference>
<dbReference type="Proteomes" id="UP000029736">
    <property type="component" value="Unassembled WGS sequence"/>
</dbReference>
<dbReference type="RefSeq" id="WP_044218630.1">
    <property type="nucleotide sequence ID" value="NZ_JBKAGJ010000018.1"/>
</dbReference>
<feature type="compositionally biased region" description="Basic and acidic residues" evidence="1">
    <location>
        <begin position="85"/>
        <end position="94"/>
    </location>
</feature>
<dbReference type="PROSITE" id="PS51257">
    <property type="entry name" value="PROKAR_LIPOPROTEIN"/>
    <property type="match status" value="1"/>
</dbReference>
<sequence>MSRLSILLALIAFLASSCGEDNRNRIAVEKMIQEEVTQRVATYRGNRTQRCYQDAVKEASSLADSILLLQARLNRDTASKPPRPTRPERPAAKKLRDSLLKVAPLLSEDSILKLLRLDSLQRDSLQPDTIGAPLNQ</sequence>
<accession>A0A098SAT1</accession>
<dbReference type="OrthoDB" id="1495751at2"/>
<keyword evidence="3" id="KW-1185">Reference proteome</keyword>
<evidence type="ECO:0000313" key="3">
    <source>
        <dbReference type="Proteomes" id="UP000029736"/>
    </source>
</evidence>
<dbReference type="STRING" id="1524460.IX84_08815"/>
<evidence type="ECO:0000256" key="1">
    <source>
        <dbReference type="SAM" id="MobiDB-lite"/>
    </source>
</evidence>
<comment type="caution">
    <text evidence="2">The sequence shown here is derived from an EMBL/GenBank/DDBJ whole genome shotgun (WGS) entry which is preliminary data.</text>
</comment>
<dbReference type="AlphaFoldDB" id="A0A098SAT1"/>
<evidence type="ECO:0008006" key="4">
    <source>
        <dbReference type="Google" id="ProtNLM"/>
    </source>
</evidence>
<reference evidence="2 3" key="1">
    <citation type="journal article" date="2014" name="Int. J. Syst. Evol. Microbiol.">
        <title>Phaeodactylibacter xiamenensis gen. nov., sp. nov., a member of the family Saprospiraceae isolated from the marine alga Phaeodactylum tricornutum.</title>
        <authorList>
            <person name="Chen Z.Jr."/>
            <person name="Lei X."/>
            <person name="Lai Q."/>
            <person name="Li Y."/>
            <person name="Zhang B."/>
            <person name="Zhang J."/>
            <person name="Zhang H."/>
            <person name="Yang L."/>
            <person name="Zheng W."/>
            <person name="Tian Y."/>
            <person name="Yu Z."/>
            <person name="Xu H.Jr."/>
            <person name="Zheng T."/>
        </authorList>
    </citation>
    <scope>NUCLEOTIDE SEQUENCE [LARGE SCALE GENOMIC DNA]</scope>
    <source>
        <strain evidence="2 3">KD52</strain>
    </source>
</reference>
<feature type="region of interest" description="Disordered" evidence="1">
    <location>
        <begin position="74"/>
        <end position="94"/>
    </location>
</feature>
<proteinExistence type="predicted"/>